<reference evidence="5 6" key="1">
    <citation type="journal article" date="2009" name="Genome Res.">
        <title>Comparative genomic analyses of the human fungal pathogens Coccidioides and their relatives.</title>
        <authorList>
            <person name="Sharpton T.J."/>
            <person name="Stajich J.E."/>
            <person name="Rounsley S.D."/>
            <person name="Gardner M.J."/>
            <person name="Wortman J.R."/>
            <person name="Jordar V.S."/>
            <person name="Maiti R."/>
            <person name="Kodira C.D."/>
            <person name="Neafsey D.E."/>
            <person name="Zeng Q."/>
            <person name="Hung C.-Y."/>
            <person name="McMahan C."/>
            <person name="Muszewska A."/>
            <person name="Grynberg M."/>
            <person name="Mandel M.A."/>
            <person name="Kellner E.M."/>
            <person name="Barker B.M."/>
            <person name="Galgiani J.N."/>
            <person name="Orbach M.J."/>
            <person name="Kirkland T.N."/>
            <person name="Cole G.T."/>
            <person name="Henn M.R."/>
            <person name="Birren B.W."/>
            <person name="Taylor J.W."/>
        </authorList>
    </citation>
    <scope>NUCLEOTIDE SEQUENCE [LARGE SCALE GENOMIC DNA]</scope>
    <source>
        <strain evidence="6">C735</strain>
    </source>
</reference>
<feature type="compositionally biased region" description="Basic and acidic residues" evidence="2">
    <location>
        <begin position="860"/>
        <end position="871"/>
    </location>
</feature>
<keyword evidence="1" id="KW-0175">Coiled coil</keyword>
<evidence type="ECO:0000256" key="2">
    <source>
        <dbReference type="SAM" id="MobiDB-lite"/>
    </source>
</evidence>
<keyword evidence="3" id="KW-0812">Transmembrane</keyword>
<dbReference type="EMBL" id="ACFW01000049">
    <property type="protein sequence ID" value="EER23844.1"/>
    <property type="molecule type" value="Genomic_DNA"/>
</dbReference>
<evidence type="ECO:0000256" key="1">
    <source>
        <dbReference type="SAM" id="Coils"/>
    </source>
</evidence>
<evidence type="ECO:0000256" key="4">
    <source>
        <dbReference type="SAM" id="SignalP"/>
    </source>
</evidence>
<dbReference type="AlphaFoldDB" id="C5PH41"/>
<keyword evidence="4" id="KW-0732">Signal</keyword>
<organism evidence="5 6">
    <name type="scientific">Coccidioides posadasii (strain C735)</name>
    <name type="common">Valley fever fungus</name>
    <dbReference type="NCBI Taxonomy" id="222929"/>
    <lineage>
        <taxon>Eukaryota</taxon>
        <taxon>Fungi</taxon>
        <taxon>Dikarya</taxon>
        <taxon>Ascomycota</taxon>
        <taxon>Pezizomycotina</taxon>
        <taxon>Eurotiomycetes</taxon>
        <taxon>Eurotiomycetidae</taxon>
        <taxon>Onygenales</taxon>
        <taxon>Onygenaceae</taxon>
        <taxon>Coccidioides</taxon>
    </lineage>
</organism>
<feature type="transmembrane region" description="Helical" evidence="3">
    <location>
        <begin position="124"/>
        <end position="146"/>
    </location>
</feature>
<dbReference type="OrthoDB" id="4200707at2759"/>
<feature type="chain" id="PRO_5002956655" description="Integral membrane protein" evidence="4">
    <location>
        <begin position="22"/>
        <end position="897"/>
    </location>
</feature>
<feature type="transmembrane region" description="Helical" evidence="3">
    <location>
        <begin position="45"/>
        <end position="72"/>
    </location>
</feature>
<evidence type="ECO:0008006" key="7">
    <source>
        <dbReference type="Google" id="ProtNLM"/>
    </source>
</evidence>
<feature type="region of interest" description="Disordered" evidence="2">
    <location>
        <begin position="860"/>
        <end position="897"/>
    </location>
</feature>
<proteinExistence type="predicted"/>
<feature type="transmembrane region" description="Helical" evidence="3">
    <location>
        <begin position="224"/>
        <end position="247"/>
    </location>
</feature>
<name>C5PH41_COCP7</name>
<evidence type="ECO:0000256" key="3">
    <source>
        <dbReference type="SAM" id="Phobius"/>
    </source>
</evidence>
<gene>
    <name evidence="5" type="ORF">CPC735_052140</name>
</gene>
<evidence type="ECO:0000313" key="5">
    <source>
        <dbReference type="EMBL" id="EER23844.1"/>
    </source>
</evidence>
<dbReference type="Proteomes" id="UP000009084">
    <property type="component" value="Unassembled WGS sequence"/>
</dbReference>
<comment type="caution">
    <text evidence="5">The sequence shown here is derived from an EMBL/GenBank/DDBJ whole genome shotgun (WGS) entry which is preliminary data.</text>
</comment>
<dbReference type="KEGG" id="cpw:9691459"/>
<feature type="coiled-coil region" evidence="1">
    <location>
        <begin position="517"/>
        <end position="848"/>
    </location>
</feature>
<keyword evidence="3" id="KW-1133">Transmembrane helix</keyword>
<dbReference type="HOGENOM" id="CLU_335298_0_0_1"/>
<accession>C5PH41</accession>
<dbReference type="VEuPathDB" id="FungiDB:CPC735_052140"/>
<dbReference type="Gene3D" id="1.10.287.1490">
    <property type="match status" value="1"/>
</dbReference>
<sequence>MGLLELLQSLALVILFFGGHAIVDLPLWQTPLEEWTFVDFEAIGLRLFNTVMFMAVSAYCIGGLCSGIYGLLIPVIRAVAGMARAVTSLASEYSKNGANGSALLALNMAKVALLRPWVSRLVELLVLGDEIAIVAVLVLPAVLYYASVNVGGPVFAYLSGFIAGIVTPVDVDFDGCPYGVTRSAFDHHKQNPNLRYFCDGEIDGFDALAWWTQAQEDVTSTWEFYLPIFIYSVTAMFCVFLVAIFAFGRQTQVEIGTQTDSTGDLKGDSNGLSEKVAQLLARIRELEGCRAISESVVTRLRGQIQLSDRTVQQQKIELGAARKELGDLRAVNYSQRSQCQALAEELSKASDDTSLNQLQQQLGQEKGLRILVTYGYLALRQLAGTFVESGLGERLLFFTREIENKCTAIATGGTRTVEEVQGNLGNGLLTLLEEASAYAAEIRLSRRVGQNRGSSQDVVLLKRKLRKCKRLARFVKADSAARQDQAIQLAKAGTVGETNSVDDERMTQELDGYKQGLLSVRRELNDTAQKLGSLEQQLAESRALNESMNQGFTTTIAEKVTALQKLREELTVALQREATLKKEIVQRTENETALQKLREELTGALQREATLKEEAAQRAQLAEGHDQAVASLSAEKQQLTARIEEFDLKLGAANFRYSELGQRGSQLQQRLEGLTRQVSEKDQLLAWLRVENDGLFSKCKGVEVEIRELRNEQRKAKKESGNTVSNAVRMHRVQLVEQQNEIDDLQRGLQKAEKDLSSSIDEVAKRKIAELEAQVEKLTVQHQQQSGTEIELRKEVQDLKERLDQIGREKSTKKAVGSVFADPQKARAQKLQRDVQSLRQEAEVMGTMRDRLANEIRDLKAKYEPRNDNREPQTPLTVQGLQRILQKEKTSQGLSRP</sequence>
<protein>
    <recommendedName>
        <fullName evidence="7">Integral membrane protein</fullName>
    </recommendedName>
</protein>
<feature type="signal peptide" evidence="4">
    <location>
        <begin position="1"/>
        <end position="21"/>
    </location>
</feature>
<evidence type="ECO:0000313" key="6">
    <source>
        <dbReference type="Proteomes" id="UP000009084"/>
    </source>
</evidence>
<keyword evidence="3" id="KW-0472">Membrane</keyword>